<name>A0A225WV09_9STRA</name>
<dbReference type="CDD" id="cd14688">
    <property type="entry name" value="bZIP_YAP"/>
    <property type="match status" value="1"/>
</dbReference>
<reference evidence="3" key="1">
    <citation type="submission" date="2017-03" db="EMBL/GenBank/DDBJ databases">
        <title>Phytopthora megakarya and P. palmivora, two closely related causual agents of cacao black pod achieved similar genome size and gene model numbers by different mechanisms.</title>
        <authorList>
            <person name="Ali S."/>
            <person name="Shao J."/>
            <person name="Larry D.J."/>
            <person name="Kronmiller B."/>
            <person name="Shen D."/>
            <person name="Strem M.D."/>
            <person name="Melnick R.L."/>
            <person name="Guiltinan M.J."/>
            <person name="Tyler B.M."/>
            <person name="Meinhardt L.W."/>
            <person name="Bailey B.A."/>
        </authorList>
    </citation>
    <scope>NUCLEOTIDE SEQUENCE [LARGE SCALE GENOMIC DNA]</scope>
    <source>
        <strain evidence="3">zdho120</strain>
    </source>
</reference>
<dbReference type="Proteomes" id="UP000198211">
    <property type="component" value="Unassembled WGS sequence"/>
</dbReference>
<evidence type="ECO:0000256" key="1">
    <source>
        <dbReference type="SAM" id="MobiDB-lite"/>
    </source>
</evidence>
<organism evidence="2 3">
    <name type="scientific">Phytophthora megakarya</name>
    <dbReference type="NCBI Taxonomy" id="4795"/>
    <lineage>
        <taxon>Eukaryota</taxon>
        <taxon>Sar</taxon>
        <taxon>Stramenopiles</taxon>
        <taxon>Oomycota</taxon>
        <taxon>Peronosporomycetes</taxon>
        <taxon>Peronosporales</taxon>
        <taxon>Peronosporaceae</taxon>
        <taxon>Phytophthora</taxon>
    </lineage>
</organism>
<protein>
    <submittedName>
        <fullName evidence="2">Bzip transcription factor</fullName>
    </submittedName>
</protein>
<evidence type="ECO:0000313" key="2">
    <source>
        <dbReference type="EMBL" id="OWZ21465.1"/>
    </source>
</evidence>
<dbReference type="OrthoDB" id="73869at2759"/>
<proteinExistence type="predicted"/>
<feature type="compositionally biased region" description="Low complexity" evidence="1">
    <location>
        <begin position="45"/>
        <end position="57"/>
    </location>
</feature>
<sequence length="313" mass="35386">MNSVAACKPKSANPTRSETCIPVQPKTAELPVPPSAPLPQLASQVVPSSKTTKTTVPNGPKPKRKRIRLKTPRRREQCRTNQARYRKKQTEYAKTLEVTVGQLRLEIPKLEMQHRQLISNAKASLWNVVVEYFHLFRNGSRSMGPRSSGPKAWLQTSEAEQQLLFLRSAMAEDVLIGEQRGVEAMVELWKRCTYYFDDLHFRLKHMTKVSENFIAATASLTVTVSEATLQLCLPSNEEFRRNTAQEAKMATVRSKLLGQRLVFPCRLSFEYNEATKRIVRLENSVDLLSSLIQVLGSIEDAAFVLERALLTSS</sequence>
<gene>
    <name evidence="2" type="ORF">PHMEG_0003985</name>
</gene>
<dbReference type="AlphaFoldDB" id="A0A225WV09"/>
<evidence type="ECO:0000313" key="3">
    <source>
        <dbReference type="Proteomes" id="UP000198211"/>
    </source>
</evidence>
<feature type="region of interest" description="Disordered" evidence="1">
    <location>
        <begin position="26"/>
        <end position="65"/>
    </location>
</feature>
<comment type="caution">
    <text evidence="2">The sequence shown here is derived from an EMBL/GenBank/DDBJ whole genome shotgun (WGS) entry which is preliminary data.</text>
</comment>
<keyword evidence="3" id="KW-1185">Reference proteome</keyword>
<accession>A0A225WV09</accession>
<dbReference type="EMBL" id="NBNE01000222">
    <property type="protein sequence ID" value="OWZ21465.1"/>
    <property type="molecule type" value="Genomic_DNA"/>
</dbReference>